<keyword evidence="19" id="KW-1185">Reference proteome</keyword>
<comment type="catalytic activity">
    <reaction evidence="1">
        <text>Release of an N-terminal amino acid, Xaa-|-Yaa- from a peptide, amide or arylamide. Xaa is preferably Ala, but may be most amino acids including Pro (slow action). When a terminal hydrophobic residue is followed by a prolyl residue, the two may be released as an intact Xaa-Pro dipeptide.</text>
        <dbReference type="EC" id="3.4.11.2"/>
    </reaction>
</comment>
<dbReference type="InterPro" id="IPR038438">
    <property type="entry name" value="PepN_Ig-like_sf"/>
</dbReference>
<dbReference type="InterPro" id="IPR024601">
    <property type="entry name" value="Peptidase_M1_pepN_C"/>
</dbReference>
<sequence length="883" mass="97309">MSSAPVSGTAPAAIRRCDYTPPAFLVDQVELGFDLGEARTEVRAVLHLRRNPAAGADLPLVLNGQSLETLRVALDGRDLTADEYRVEGERLTLDNVPADAFMLETTVANDPAANSALEGLYVSGGMLCTQCEAEGFRRITWYPDRPDVMARFRVRLTADRARYPVLLSNGNLIEETDLGDGRHSAVWDDPFPKPCYLFALVAGDLGLVEGDFVTRSGRRVALKFWVEHGNQDQAGHALASLQKAMAWDEQVFGLEYDLDIYNVVAVSHFNMGAMENKSLNVFNSKFVLAKRETATDFDFLGIESVIAHEYFHNWTGNRVTCRDWFQLTLKEGLTVFRDQEFSADMNSRGLQRLGDVRNLRAAQFIEDNGPMAHPIRPESYVEINNFYTSTVYQKGAEVIRMIHTLIGADAFRKGMDLYFARHDGHAVTCEDFVAAMEDASDDDLSQFRRWYSQAGTPRVTARWDHDQTARRLTLSLSQDTRPTPGQPEKQPFHIPVAVGLVGADGDLPLRLEGENAAQGTTRVLNLTLPEQDFVFEDVAEAALPSLLRGFSAPVILDAPYSRADLARLMADDSDAFNRWDAGQELAIRVILDLVADHAAGRPLALDEDFAVAWGKVLADYAADPAFAAEALSLPGFSVLGERMETIDVDGICAATKFLAASLGKRFAAPLLRLREVLAESGYALTPEAIGRRRLRNGALTFLAHGQPADTRVLAAEQFRTATNMTDQLTALSALVVIGADAAGPALAAFYEQWKDERLVVNKWLGIQAMADWPDVLDRVKVLMEHPAFDGREPNKIYALIGGFAANPQWFHAADGAGYAFMADRVLALDSTNPQVASRMARSLMRWKRFDPARQSHMRGQLERIGAKPGLSSDVAEIVAKALA</sequence>
<dbReference type="InterPro" id="IPR027268">
    <property type="entry name" value="Peptidase_M4/M1_CTD_sf"/>
</dbReference>
<evidence type="ECO:0000313" key="19">
    <source>
        <dbReference type="Proteomes" id="UP000480684"/>
    </source>
</evidence>
<evidence type="ECO:0000259" key="16">
    <source>
        <dbReference type="Pfam" id="PF17432"/>
    </source>
</evidence>
<evidence type="ECO:0000256" key="4">
    <source>
        <dbReference type="ARBA" id="ARBA00012564"/>
    </source>
</evidence>
<dbReference type="Pfam" id="PF17900">
    <property type="entry name" value="Peptidase_M1_N"/>
    <property type="match status" value="1"/>
</dbReference>
<keyword evidence="6 18" id="KW-0031">Aminopeptidase</keyword>
<dbReference type="InterPro" id="IPR012779">
    <property type="entry name" value="Peptidase_M1_pepN"/>
</dbReference>
<evidence type="ECO:0000256" key="11">
    <source>
        <dbReference type="ARBA" id="ARBA00023049"/>
    </source>
</evidence>
<evidence type="ECO:0000256" key="6">
    <source>
        <dbReference type="ARBA" id="ARBA00022438"/>
    </source>
</evidence>
<dbReference type="FunFam" id="2.60.40.1840:FF:000001">
    <property type="entry name" value="Aminopeptidase N"/>
    <property type="match status" value="1"/>
</dbReference>
<keyword evidence="11" id="KW-0482">Metalloprotease</keyword>
<comment type="similarity">
    <text evidence="3">Belongs to the peptidase M1 family.</text>
</comment>
<dbReference type="FunFam" id="2.60.40.1730:FF:000005">
    <property type="entry name" value="Aminopeptidase N"/>
    <property type="match status" value="1"/>
</dbReference>
<dbReference type="InterPro" id="IPR014782">
    <property type="entry name" value="Peptidase_M1_dom"/>
</dbReference>
<protein>
    <recommendedName>
        <fullName evidence="5 13">Aminopeptidase N</fullName>
        <ecNumber evidence="4 13">3.4.11.2</ecNumber>
    </recommendedName>
</protein>
<keyword evidence="9 18" id="KW-0378">Hydrolase</keyword>
<evidence type="ECO:0000256" key="9">
    <source>
        <dbReference type="ARBA" id="ARBA00022801"/>
    </source>
</evidence>
<dbReference type="InterPro" id="IPR042097">
    <property type="entry name" value="Aminopeptidase_N-like_N_sf"/>
</dbReference>
<dbReference type="Pfam" id="PF17432">
    <property type="entry name" value="DUF3458_C"/>
    <property type="match status" value="1"/>
</dbReference>
<evidence type="ECO:0000256" key="3">
    <source>
        <dbReference type="ARBA" id="ARBA00010136"/>
    </source>
</evidence>
<dbReference type="GO" id="GO:0008270">
    <property type="term" value="F:zinc ion binding"/>
    <property type="evidence" value="ECO:0007669"/>
    <property type="project" value="InterPro"/>
</dbReference>
<dbReference type="GO" id="GO:0016285">
    <property type="term" value="F:alanyl aminopeptidase activity"/>
    <property type="evidence" value="ECO:0007669"/>
    <property type="project" value="UniProtKB-EC"/>
</dbReference>
<comment type="function">
    <text evidence="12">Aminopeptidase N is involved in the degradation of intracellular peptides generated by protein breakdown during normal growth as well as in response to nutrient starvation.</text>
</comment>
<dbReference type="CDD" id="cd09600">
    <property type="entry name" value="M1_APN"/>
    <property type="match status" value="1"/>
</dbReference>
<evidence type="ECO:0000256" key="13">
    <source>
        <dbReference type="NCBIfam" id="TIGR02414"/>
    </source>
</evidence>
<dbReference type="FunFam" id="3.30.2010.30:FF:000002">
    <property type="entry name" value="Putative aminopeptidase N"/>
    <property type="match status" value="1"/>
</dbReference>
<dbReference type="Gene3D" id="1.25.50.10">
    <property type="entry name" value="Peptidase M1, alanyl aminopeptidase, C-terminal domain"/>
    <property type="match status" value="1"/>
</dbReference>
<dbReference type="Gene3D" id="2.60.40.1730">
    <property type="entry name" value="tricorn interacting facor f3 domain"/>
    <property type="match status" value="1"/>
</dbReference>
<dbReference type="Proteomes" id="UP000480684">
    <property type="component" value="Unassembled WGS sequence"/>
</dbReference>
<dbReference type="Gene3D" id="3.30.2010.30">
    <property type="match status" value="1"/>
</dbReference>
<dbReference type="InterPro" id="IPR045357">
    <property type="entry name" value="Aminopeptidase_N-like_N"/>
</dbReference>
<dbReference type="Gene3D" id="2.60.40.1840">
    <property type="match status" value="1"/>
</dbReference>
<dbReference type="RefSeq" id="WP_163680619.1">
    <property type="nucleotide sequence ID" value="NZ_JAAIYP010000039.1"/>
</dbReference>
<evidence type="ECO:0000256" key="8">
    <source>
        <dbReference type="ARBA" id="ARBA00022723"/>
    </source>
</evidence>
<proteinExistence type="inferred from homology"/>
<keyword evidence="10" id="KW-0862">Zinc</keyword>
<reference evidence="18 19" key="1">
    <citation type="submission" date="2020-02" db="EMBL/GenBank/DDBJ databases">
        <authorList>
            <person name="Dziuba M."/>
            <person name="Kuznetsov B."/>
            <person name="Mardanov A."/>
            <person name="Ravin N."/>
            <person name="Grouzdev D."/>
        </authorList>
    </citation>
    <scope>NUCLEOTIDE SEQUENCE [LARGE SCALE GENOMIC DNA]</scope>
    <source>
        <strain evidence="18 19">SpK</strain>
    </source>
</reference>
<dbReference type="PRINTS" id="PR00756">
    <property type="entry name" value="ALADIPTASE"/>
</dbReference>
<evidence type="ECO:0000256" key="5">
    <source>
        <dbReference type="ARBA" id="ARBA00015611"/>
    </source>
</evidence>
<comment type="cofactor">
    <cofactor evidence="2">
        <name>Zn(2+)</name>
        <dbReference type="ChEBI" id="CHEBI:29105"/>
    </cofactor>
</comment>
<dbReference type="Gene3D" id="1.10.390.10">
    <property type="entry name" value="Neutral Protease Domain 2"/>
    <property type="match status" value="1"/>
</dbReference>
<evidence type="ECO:0000259" key="17">
    <source>
        <dbReference type="Pfam" id="PF17900"/>
    </source>
</evidence>
<dbReference type="PANTHER" id="PTHR46322:SF1">
    <property type="entry name" value="PUROMYCIN-SENSITIVE AMINOPEPTIDASE"/>
    <property type="match status" value="1"/>
</dbReference>
<dbReference type="PANTHER" id="PTHR46322">
    <property type="entry name" value="PUROMYCIN-SENSITIVE AMINOPEPTIDASE"/>
    <property type="match status" value="1"/>
</dbReference>
<evidence type="ECO:0000259" key="15">
    <source>
        <dbReference type="Pfam" id="PF11940"/>
    </source>
</evidence>
<feature type="domain" description="Peptidase M1 membrane alanine aminopeptidase" evidence="14">
    <location>
        <begin position="237"/>
        <end position="450"/>
    </location>
</feature>
<feature type="domain" description="Peptidase M1 alanyl aminopeptidase C-terminal" evidence="16">
    <location>
        <begin position="563"/>
        <end position="883"/>
    </location>
</feature>
<dbReference type="SUPFAM" id="SSF55486">
    <property type="entry name" value="Metalloproteases ('zincins'), catalytic domain"/>
    <property type="match status" value="1"/>
</dbReference>
<dbReference type="FunFam" id="1.10.390.10:FF:000002">
    <property type="entry name" value="Aminopeptidase N"/>
    <property type="match status" value="1"/>
</dbReference>
<dbReference type="Pfam" id="PF11940">
    <property type="entry name" value="DUF3458"/>
    <property type="match status" value="1"/>
</dbReference>
<accession>A0A7C9UV09</accession>
<feature type="domain" description="Peptidase M1 alanyl aminopeptidase Ig-like fold" evidence="15">
    <location>
        <begin position="455"/>
        <end position="557"/>
    </location>
</feature>
<evidence type="ECO:0000256" key="7">
    <source>
        <dbReference type="ARBA" id="ARBA00022670"/>
    </source>
</evidence>
<keyword evidence="8" id="KW-0479">Metal-binding</keyword>
<evidence type="ECO:0000313" key="18">
    <source>
        <dbReference type="EMBL" id="NFV81108.1"/>
    </source>
</evidence>
<evidence type="ECO:0000256" key="1">
    <source>
        <dbReference type="ARBA" id="ARBA00000098"/>
    </source>
</evidence>
<dbReference type="SUPFAM" id="SSF63737">
    <property type="entry name" value="Leukotriene A4 hydrolase N-terminal domain"/>
    <property type="match status" value="1"/>
</dbReference>
<evidence type="ECO:0000256" key="12">
    <source>
        <dbReference type="ARBA" id="ARBA00059739"/>
    </source>
</evidence>
<evidence type="ECO:0000256" key="2">
    <source>
        <dbReference type="ARBA" id="ARBA00001947"/>
    </source>
</evidence>
<dbReference type="AlphaFoldDB" id="A0A7C9UV09"/>
<feature type="domain" description="Aminopeptidase N-like N-terminal" evidence="17">
    <location>
        <begin position="126"/>
        <end position="197"/>
    </location>
</feature>
<dbReference type="InterPro" id="IPR037144">
    <property type="entry name" value="Peptidase_M1_pepN_C_sf"/>
</dbReference>
<dbReference type="EMBL" id="JAAIYP010000039">
    <property type="protein sequence ID" value="NFV81108.1"/>
    <property type="molecule type" value="Genomic_DNA"/>
</dbReference>
<dbReference type="NCBIfam" id="TIGR02414">
    <property type="entry name" value="pepN_proteo"/>
    <property type="match status" value="1"/>
</dbReference>
<name>A0A7C9UV09_9PROT</name>
<dbReference type="InterPro" id="IPR035414">
    <property type="entry name" value="Peptidase_M1_pepN_Ig-like"/>
</dbReference>
<evidence type="ECO:0000256" key="10">
    <source>
        <dbReference type="ARBA" id="ARBA00022833"/>
    </source>
</evidence>
<dbReference type="GO" id="GO:0008237">
    <property type="term" value="F:metallopeptidase activity"/>
    <property type="evidence" value="ECO:0007669"/>
    <property type="project" value="UniProtKB-UniRule"/>
</dbReference>
<comment type="caution">
    <text evidence="18">The sequence shown here is derived from an EMBL/GenBank/DDBJ whole genome shotgun (WGS) entry which is preliminary data.</text>
</comment>
<keyword evidence="7" id="KW-0645">Protease</keyword>
<evidence type="ECO:0000259" key="14">
    <source>
        <dbReference type="Pfam" id="PF01433"/>
    </source>
</evidence>
<organism evidence="18 19">
    <name type="scientific">Magnetospirillum aberrantis SpK</name>
    <dbReference type="NCBI Taxonomy" id="908842"/>
    <lineage>
        <taxon>Bacteria</taxon>
        <taxon>Pseudomonadati</taxon>
        <taxon>Pseudomonadota</taxon>
        <taxon>Alphaproteobacteria</taxon>
        <taxon>Rhodospirillales</taxon>
        <taxon>Rhodospirillaceae</taxon>
        <taxon>Magnetospirillum</taxon>
    </lineage>
</organism>
<dbReference type="Pfam" id="PF01433">
    <property type="entry name" value="Peptidase_M1"/>
    <property type="match status" value="1"/>
</dbReference>
<dbReference type="GO" id="GO:0006508">
    <property type="term" value="P:proteolysis"/>
    <property type="evidence" value="ECO:0007669"/>
    <property type="project" value="UniProtKB-UniRule"/>
</dbReference>
<gene>
    <name evidence="18" type="primary">pepN</name>
    <name evidence="18" type="ORF">G4223_13395</name>
</gene>
<dbReference type="InterPro" id="IPR001930">
    <property type="entry name" value="Peptidase_M1"/>
</dbReference>
<dbReference type="EC" id="3.4.11.2" evidence="4 13"/>